<reference evidence="3 5" key="1">
    <citation type="journal article" date="2008" name="Science">
        <title>The Physcomitrella genome reveals evolutionary insights into the conquest of land by plants.</title>
        <authorList>
            <person name="Rensing S."/>
            <person name="Lang D."/>
            <person name="Zimmer A."/>
            <person name="Terry A."/>
            <person name="Salamov A."/>
            <person name="Shapiro H."/>
            <person name="Nishiyama T."/>
            <person name="Perroud P.-F."/>
            <person name="Lindquist E."/>
            <person name="Kamisugi Y."/>
            <person name="Tanahashi T."/>
            <person name="Sakakibara K."/>
            <person name="Fujita T."/>
            <person name="Oishi K."/>
            <person name="Shin-I T."/>
            <person name="Kuroki Y."/>
            <person name="Toyoda A."/>
            <person name="Suzuki Y."/>
            <person name="Hashimoto A."/>
            <person name="Yamaguchi K."/>
            <person name="Sugano A."/>
            <person name="Kohara Y."/>
            <person name="Fujiyama A."/>
            <person name="Anterola A."/>
            <person name="Aoki S."/>
            <person name="Ashton N."/>
            <person name="Barbazuk W.B."/>
            <person name="Barker E."/>
            <person name="Bennetzen J."/>
            <person name="Bezanilla M."/>
            <person name="Blankenship R."/>
            <person name="Cho S.H."/>
            <person name="Dutcher S."/>
            <person name="Estelle M."/>
            <person name="Fawcett J.A."/>
            <person name="Gundlach H."/>
            <person name="Hanada K."/>
            <person name="Heyl A."/>
            <person name="Hicks K.A."/>
            <person name="Hugh J."/>
            <person name="Lohr M."/>
            <person name="Mayer K."/>
            <person name="Melkozernov A."/>
            <person name="Murata T."/>
            <person name="Nelson D."/>
            <person name="Pils B."/>
            <person name="Prigge M."/>
            <person name="Reiss B."/>
            <person name="Renner T."/>
            <person name="Rombauts S."/>
            <person name="Rushton P."/>
            <person name="Sanderfoot A."/>
            <person name="Schween G."/>
            <person name="Shiu S.-H."/>
            <person name="Stueber K."/>
            <person name="Theodoulou F.L."/>
            <person name="Tu H."/>
            <person name="Van de Peer Y."/>
            <person name="Verrier P.J."/>
            <person name="Waters E."/>
            <person name="Wood A."/>
            <person name="Yang L."/>
            <person name="Cove D."/>
            <person name="Cuming A."/>
            <person name="Hasebe M."/>
            <person name="Lucas S."/>
            <person name="Mishler D.B."/>
            <person name="Reski R."/>
            <person name="Grigoriev I."/>
            <person name="Quatrano R.S."/>
            <person name="Boore J.L."/>
        </authorList>
    </citation>
    <scope>NUCLEOTIDE SEQUENCE [LARGE SCALE GENOMIC DNA]</scope>
    <source>
        <strain evidence="4 5">cv. Gransden 2004</strain>
    </source>
</reference>
<dbReference type="FunFam" id="3.40.50.1000:FF:000227">
    <property type="entry name" value="Predicted protein"/>
    <property type="match status" value="1"/>
</dbReference>
<dbReference type="InterPro" id="IPR023214">
    <property type="entry name" value="HAD_sf"/>
</dbReference>
<proteinExistence type="predicted"/>
<dbReference type="Gene3D" id="3.40.50.1000">
    <property type="entry name" value="HAD superfamily/HAD-like"/>
    <property type="match status" value="1"/>
</dbReference>
<dbReference type="EnsemblPlants" id="Pp3c5_28230V3.1">
    <property type="protein sequence ID" value="Pp3c5_28230V3.1"/>
    <property type="gene ID" value="Pp3c5_28230"/>
</dbReference>
<evidence type="ECO:0000256" key="1">
    <source>
        <dbReference type="SAM" id="MobiDB-lite"/>
    </source>
</evidence>
<dbReference type="Proteomes" id="UP000006727">
    <property type="component" value="Chromosome 5"/>
</dbReference>
<dbReference type="SUPFAM" id="SSF56784">
    <property type="entry name" value="HAD-like"/>
    <property type="match status" value="1"/>
</dbReference>
<dbReference type="PANTHER" id="PTHR48469">
    <property type="match status" value="1"/>
</dbReference>
<dbReference type="GO" id="GO:0004721">
    <property type="term" value="F:phosphoprotein phosphatase activity"/>
    <property type="evidence" value="ECO:0000318"/>
    <property type="project" value="GO_Central"/>
</dbReference>
<reference evidence="4" key="3">
    <citation type="submission" date="2020-12" db="UniProtKB">
        <authorList>
            <consortium name="EnsemblPlants"/>
        </authorList>
    </citation>
    <scope>IDENTIFICATION</scope>
</reference>
<feature type="region of interest" description="Disordered" evidence="1">
    <location>
        <begin position="59"/>
        <end position="169"/>
    </location>
</feature>
<dbReference type="Gramene" id="Pp3c5_28230V3.1">
    <property type="protein sequence ID" value="Pp3c5_28230V3.1"/>
    <property type="gene ID" value="Pp3c5_28230"/>
</dbReference>
<dbReference type="PANTHER" id="PTHR48469:SF1">
    <property type="match status" value="1"/>
</dbReference>
<sequence>MMSSVDVFAIGGTGESDRWEEISRKALTLDRDDFLPSGYKVSAIYKSMATMSTRSRVGARLSDRFESSPSKKRRTIPVDNVLVISDEDDDKRNDHDYDPDEEKEVEEKVKIDDDDLQELDPIQPNATLPKRRSRVIPQSAQASNNLPSGGTPGASSSGGRRRKRKDMDSVATVMESISAILADSQRRHEQQIAEINARQDRDHAESMRLFEESRRMHEDTSRMMLQQQQQTNLLLSAFVRLNPQLPDALPAPLSQPPSLIGHAEAAILPHSSAINVSSEVPPTTSQQHSPTSPAINFSIGEVFRVEAASVEPHSMERPTNLEDDTLEIAVGSDQLAFPDPDAGDEILATLSAPSASPSALFYPTSMAFVVSAKSLPESRTVISDSRSESFPSSKQKVSHPPVRSEGPLEDLGRPLRSRAVDKWLNVILDLNGILCVCEDWKSNQSTKQYSNSSAPHSATIGAIVGMKVVYMRPNYLNFLAELGKIARISVWSSMKSSNIQGVVNYLFPKEMLPGLVLGQDSCTTIRFRDSSGRLTTFMVPGMHKELFLKNLDTLFSGYKGIFNLENTIIVDDSPLKHIMNDSKNVLLPNSWSNDGNGNRDTFLLRTLLPWFQRLHLARDQGLKLFREHGPNRIGQKMLCDERNRTEYNKVMELVRGSSPNYN</sequence>
<protein>
    <recommendedName>
        <fullName evidence="2">FCP1 homology domain-containing protein</fullName>
    </recommendedName>
</protein>
<dbReference type="AlphaFoldDB" id="A0A2K1KLC0"/>
<name>A0A2K1KLC0_PHYPA</name>
<dbReference type="STRING" id="3218.A0A2K1KLC0"/>
<reference evidence="3 5" key="2">
    <citation type="journal article" date="2018" name="Plant J.">
        <title>The Physcomitrella patens chromosome-scale assembly reveals moss genome structure and evolution.</title>
        <authorList>
            <person name="Lang D."/>
            <person name="Ullrich K.K."/>
            <person name="Murat F."/>
            <person name="Fuchs J."/>
            <person name="Jenkins J."/>
            <person name="Haas F.B."/>
            <person name="Piednoel M."/>
            <person name="Gundlach H."/>
            <person name="Van Bel M."/>
            <person name="Meyberg R."/>
            <person name="Vives C."/>
            <person name="Morata J."/>
            <person name="Symeonidi A."/>
            <person name="Hiss M."/>
            <person name="Muchero W."/>
            <person name="Kamisugi Y."/>
            <person name="Saleh O."/>
            <person name="Blanc G."/>
            <person name="Decker E.L."/>
            <person name="van Gessel N."/>
            <person name="Grimwood J."/>
            <person name="Hayes R.D."/>
            <person name="Graham S.W."/>
            <person name="Gunter L.E."/>
            <person name="McDaniel S.F."/>
            <person name="Hoernstein S.N.W."/>
            <person name="Larsson A."/>
            <person name="Li F.W."/>
            <person name="Perroud P.F."/>
            <person name="Phillips J."/>
            <person name="Ranjan P."/>
            <person name="Rokshar D.S."/>
            <person name="Rothfels C.J."/>
            <person name="Schneider L."/>
            <person name="Shu S."/>
            <person name="Stevenson D.W."/>
            <person name="Thummler F."/>
            <person name="Tillich M."/>
            <person name="Villarreal Aguilar J.C."/>
            <person name="Widiez T."/>
            <person name="Wong G.K."/>
            <person name="Wymore A."/>
            <person name="Zhang Y."/>
            <person name="Zimmer A.D."/>
            <person name="Quatrano R.S."/>
            <person name="Mayer K.F.X."/>
            <person name="Goodstein D."/>
            <person name="Casacuberta J.M."/>
            <person name="Vandepoele K."/>
            <person name="Reski R."/>
            <person name="Cuming A.C."/>
            <person name="Tuskan G.A."/>
            <person name="Maumus F."/>
            <person name="Salse J."/>
            <person name="Schmutz J."/>
            <person name="Rensing S.A."/>
        </authorList>
    </citation>
    <scope>NUCLEOTIDE SEQUENCE [LARGE SCALE GENOMIC DNA]</scope>
    <source>
        <strain evidence="4 5">cv. Gransden 2004</strain>
    </source>
</reference>
<dbReference type="InterPro" id="IPR036412">
    <property type="entry name" value="HAD-like_sf"/>
</dbReference>
<dbReference type="InParanoid" id="A0A2K1KLC0"/>
<organism evidence="3">
    <name type="scientific">Physcomitrium patens</name>
    <name type="common">Spreading-leaved earth moss</name>
    <name type="synonym">Physcomitrella patens</name>
    <dbReference type="NCBI Taxonomy" id="3218"/>
    <lineage>
        <taxon>Eukaryota</taxon>
        <taxon>Viridiplantae</taxon>
        <taxon>Streptophyta</taxon>
        <taxon>Embryophyta</taxon>
        <taxon>Bryophyta</taxon>
        <taxon>Bryophytina</taxon>
        <taxon>Bryopsida</taxon>
        <taxon>Funariidae</taxon>
        <taxon>Funariales</taxon>
        <taxon>Funariaceae</taxon>
        <taxon>Physcomitrium</taxon>
    </lineage>
</organism>
<gene>
    <name evidence="3" type="ORF">PHYPA_008251</name>
</gene>
<feature type="compositionally biased region" description="Polar residues" evidence="1">
    <location>
        <begin position="136"/>
        <end position="147"/>
    </location>
</feature>
<dbReference type="InterPro" id="IPR004274">
    <property type="entry name" value="FCP1_dom"/>
</dbReference>
<evidence type="ECO:0000313" key="4">
    <source>
        <dbReference type="EnsemblPlants" id="Pp3c5_28230V3.1"/>
    </source>
</evidence>
<dbReference type="EMBL" id="ABEU02000005">
    <property type="protein sequence ID" value="PNR54574.1"/>
    <property type="molecule type" value="Genomic_DNA"/>
</dbReference>
<feature type="compositionally biased region" description="Polar residues" evidence="1">
    <location>
        <begin position="382"/>
        <end position="395"/>
    </location>
</feature>
<evidence type="ECO:0000313" key="3">
    <source>
        <dbReference type="EMBL" id="PNR54574.1"/>
    </source>
</evidence>
<dbReference type="SMART" id="SM00577">
    <property type="entry name" value="CPDc"/>
    <property type="match status" value="1"/>
</dbReference>
<dbReference type="PROSITE" id="PS50969">
    <property type="entry name" value="FCP1"/>
    <property type="match status" value="1"/>
</dbReference>
<dbReference type="Pfam" id="PF03031">
    <property type="entry name" value="NIF"/>
    <property type="match status" value="1"/>
</dbReference>
<accession>A0A2K1KLC0</accession>
<feature type="domain" description="FCP1 homology" evidence="2">
    <location>
        <begin position="419"/>
        <end position="614"/>
    </location>
</feature>
<keyword evidence="5" id="KW-1185">Reference proteome</keyword>
<evidence type="ECO:0000313" key="5">
    <source>
        <dbReference type="Proteomes" id="UP000006727"/>
    </source>
</evidence>
<feature type="region of interest" description="Disordered" evidence="1">
    <location>
        <begin position="382"/>
        <end position="410"/>
    </location>
</feature>
<evidence type="ECO:0000259" key="2">
    <source>
        <dbReference type="PROSITE" id="PS50969"/>
    </source>
</evidence>